<feature type="region of interest" description="Disordered" evidence="2">
    <location>
        <begin position="23"/>
        <end position="140"/>
    </location>
</feature>
<protein>
    <recommendedName>
        <fullName evidence="3">C2H2-type domain-containing protein</fullName>
    </recommendedName>
</protein>
<dbReference type="STRING" id="47427.A0A2H3EJ44"/>
<feature type="compositionally biased region" description="Polar residues" evidence="2">
    <location>
        <begin position="178"/>
        <end position="198"/>
    </location>
</feature>
<organism evidence="4 5">
    <name type="scientific">Armillaria gallica</name>
    <name type="common">Bulbous honey fungus</name>
    <name type="synonym">Armillaria bulbosa</name>
    <dbReference type="NCBI Taxonomy" id="47427"/>
    <lineage>
        <taxon>Eukaryota</taxon>
        <taxon>Fungi</taxon>
        <taxon>Dikarya</taxon>
        <taxon>Basidiomycota</taxon>
        <taxon>Agaricomycotina</taxon>
        <taxon>Agaricomycetes</taxon>
        <taxon>Agaricomycetidae</taxon>
        <taxon>Agaricales</taxon>
        <taxon>Marasmiineae</taxon>
        <taxon>Physalacriaceae</taxon>
        <taxon>Armillaria</taxon>
    </lineage>
</organism>
<dbReference type="InterPro" id="IPR013087">
    <property type="entry name" value="Znf_C2H2_type"/>
</dbReference>
<dbReference type="InterPro" id="IPR036236">
    <property type="entry name" value="Znf_C2H2_sf"/>
</dbReference>
<feature type="compositionally biased region" description="Low complexity" evidence="2">
    <location>
        <begin position="115"/>
        <end position="126"/>
    </location>
</feature>
<dbReference type="SMART" id="SM00355">
    <property type="entry name" value="ZnF_C2H2"/>
    <property type="match status" value="2"/>
</dbReference>
<feature type="compositionally biased region" description="Polar residues" evidence="2">
    <location>
        <begin position="34"/>
        <end position="48"/>
    </location>
</feature>
<evidence type="ECO:0000313" key="4">
    <source>
        <dbReference type="EMBL" id="PBL03343.1"/>
    </source>
</evidence>
<proteinExistence type="predicted"/>
<dbReference type="Proteomes" id="UP000217790">
    <property type="component" value="Unassembled WGS sequence"/>
</dbReference>
<evidence type="ECO:0000256" key="1">
    <source>
        <dbReference type="PROSITE-ProRule" id="PRU00042"/>
    </source>
</evidence>
<reference evidence="5" key="1">
    <citation type="journal article" date="2017" name="Nat. Ecol. Evol.">
        <title>Genome expansion and lineage-specific genetic innovations in the forest pathogenic fungi Armillaria.</title>
        <authorList>
            <person name="Sipos G."/>
            <person name="Prasanna A.N."/>
            <person name="Walter M.C."/>
            <person name="O'Connor E."/>
            <person name="Balint B."/>
            <person name="Krizsan K."/>
            <person name="Kiss B."/>
            <person name="Hess J."/>
            <person name="Varga T."/>
            <person name="Slot J."/>
            <person name="Riley R."/>
            <person name="Boka B."/>
            <person name="Rigling D."/>
            <person name="Barry K."/>
            <person name="Lee J."/>
            <person name="Mihaltcheva S."/>
            <person name="LaButti K."/>
            <person name="Lipzen A."/>
            <person name="Waldron R."/>
            <person name="Moloney N.M."/>
            <person name="Sperisen C."/>
            <person name="Kredics L."/>
            <person name="Vagvoelgyi C."/>
            <person name="Patrignani A."/>
            <person name="Fitzpatrick D."/>
            <person name="Nagy I."/>
            <person name="Doyle S."/>
            <person name="Anderson J.B."/>
            <person name="Grigoriev I.V."/>
            <person name="Gueldener U."/>
            <person name="Muensterkoetter M."/>
            <person name="Nagy L.G."/>
        </authorList>
    </citation>
    <scope>NUCLEOTIDE SEQUENCE [LARGE SCALE GENOMIC DNA]</scope>
    <source>
        <strain evidence="5">Ar21-2</strain>
    </source>
</reference>
<dbReference type="Gene3D" id="3.30.160.60">
    <property type="entry name" value="Classic Zinc Finger"/>
    <property type="match status" value="1"/>
</dbReference>
<evidence type="ECO:0000313" key="5">
    <source>
        <dbReference type="Proteomes" id="UP000217790"/>
    </source>
</evidence>
<dbReference type="EMBL" id="KZ293644">
    <property type="protein sequence ID" value="PBL03343.1"/>
    <property type="molecule type" value="Genomic_DNA"/>
</dbReference>
<keyword evidence="1" id="KW-0862">Zinc</keyword>
<evidence type="ECO:0000256" key="2">
    <source>
        <dbReference type="SAM" id="MobiDB-lite"/>
    </source>
</evidence>
<dbReference type="SUPFAM" id="SSF57667">
    <property type="entry name" value="beta-beta-alpha zinc fingers"/>
    <property type="match status" value="1"/>
</dbReference>
<dbReference type="AlphaFoldDB" id="A0A2H3EJ44"/>
<gene>
    <name evidence="4" type="ORF">ARMGADRAFT_12541</name>
</gene>
<dbReference type="InParanoid" id="A0A2H3EJ44"/>
<keyword evidence="1" id="KW-0863">Zinc-finger</keyword>
<feature type="region of interest" description="Disordered" evidence="2">
    <location>
        <begin position="168"/>
        <end position="253"/>
    </location>
</feature>
<keyword evidence="5" id="KW-1185">Reference proteome</keyword>
<dbReference type="GO" id="GO:0008270">
    <property type="term" value="F:zinc ion binding"/>
    <property type="evidence" value="ECO:0007669"/>
    <property type="project" value="UniProtKB-KW"/>
</dbReference>
<feature type="compositionally biased region" description="Basic residues" evidence="2">
    <location>
        <begin position="230"/>
        <end position="239"/>
    </location>
</feature>
<evidence type="ECO:0000259" key="3">
    <source>
        <dbReference type="PROSITE" id="PS50157"/>
    </source>
</evidence>
<accession>A0A2H3EJ44</accession>
<dbReference type="PROSITE" id="PS50157">
    <property type="entry name" value="ZINC_FINGER_C2H2_2"/>
    <property type="match status" value="1"/>
</dbReference>
<dbReference type="OrthoDB" id="3437960at2759"/>
<dbReference type="OMA" id="DAIYDEW"/>
<name>A0A2H3EJ44_ARMGA</name>
<sequence>MFQPPLDESPYGITFFVDQPQEPFANGPFPYSDDFSSASRTYPGQTFDNGAAFSGESCPSSAFSSPAIRGPGVPFGDYDANSISSRELSPASPQSPPRTFLEPPPTRNFGRRKSSSFAESSVSFPSDLRRYPSSPSLGDNYHHLQITDISQDIRQMSLGIETTGIFEASKPGLKPTFTDGTSPSYGGTSSLIPTQTHVPNDPPFWPTPAPSPVSPNSPLLAADGTPWKDRPKRTKSRSKKDKEASLRRRKTQGPGEYVCDVCGDDFTAMHRLQGHKESKHDGVKFRCTACNSELSHRTSYDRHVKKTCPIRNPRDTGK</sequence>
<dbReference type="PROSITE" id="PS00028">
    <property type="entry name" value="ZINC_FINGER_C2H2_1"/>
    <property type="match status" value="1"/>
</dbReference>
<feature type="domain" description="C2H2-type" evidence="3">
    <location>
        <begin position="257"/>
        <end position="285"/>
    </location>
</feature>
<feature type="compositionally biased region" description="Pro residues" evidence="2">
    <location>
        <begin position="200"/>
        <end position="215"/>
    </location>
</feature>
<keyword evidence="1" id="KW-0479">Metal-binding</keyword>